<comment type="caution">
    <text evidence="1">The sequence shown here is derived from an EMBL/GenBank/DDBJ whole genome shotgun (WGS) entry which is preliminary data.</text>
</comment>
<proteinExistence type="predicted"/>
<keyword evidence="2" id="KW-1185">Reference proteome</keyword>
<dbReference type="EMBL" id="JACVVK020000254">
    <property type="protein sequence ID" value="KAK7481943.1"/>
    <property type="molecule type" value="Genomic_DNA"/>
</dbReference>
<dbReference type="AlphaFoldDB" id="A0ABD0K4P9"/>
<evidence type="ECO:0000313" key="1">
    <source>
        <dbReference type="EMBL" id="KAK7481943.1"/>
    </source>
</evidence>
<name>A0ABD0K4P9_9CAEN</name>
<organism evidence="1 2">
    <name type="scientific">Batillaria attramentaria</name>
    <dbReference type="NCBI Taxonomy" id="370345"/>
    <lineage>
        <taxon>Eukaryota</taxon>
        <taxon>Metazoa</taxon>
        <taxon>Spiralia</taxon>
        <taxon>Lophotrochozoa</taxon>
        <taxon>Mollusca</taxon>
        <taxon>Gastropoda</taxon>
        <taxon>Caenogastropoda</taxon>
        <taxon>Sorbeoconcha</taxon>
        <taxon>Cerithioidea</taxon>
        <taxon>Batillariidae</taxon>
        <taxon>Batillaria</taxon>
    </lineage>
</organism>
<protein>
    <submittedName>
        <fullName evidence="1">Uncharacterized protein</fullName>
    </submittedName>
</protein>
<sequence length="134" mass="14887">MKTWTLPDNTVNSSAIENAVDTDTLSCVALTGTKPTIDIFFQRPYNNGQPTSIRTVVLYIPTNESNAYEADGLQLKVLVRREFSMSHTFTAGANMGYVWEGTGDEDWMRIKLQKRSSSPTRITLTLCGVKVYGA</sequence>
<dbReference type="Proteomes" id="UP001519460">
    <property type="component" value="Unassembled WGS sequence"/>
</dbReference>
<reference evidence="1 2" key="1">
    <citation type="journal article" date="2023" name="Sci. Data">
        <title>Genome assembly of the Korean intertidal mud-creeper Batillaria attramentaria.</title>
        <authorList>
            <person name="Patra A.K."/>
            <person name="Ho P.T."/>
            <person name="Jun S."/>
            <person name="Lee S.J."/>
            <person name="Kim Y."/>
            <person name="Won Y.J."/>
        </authorList>
    </citation>
    <scope>NUCLEOTIDE SEQUENCE [LARGE SCALE GENOMIC DNA]</scope>
    <source>
        <strain evidence="1">Wonlab-2016</strain>
    </source>
</reference>
<evidence type="ECO:0000313" key="2">
    <source>
        <dbReference type="Proteomes" id="UP001519460"/>
    </source>
</evidence>
<gene>
    <name evidence="1" type="ORF">BaRGS_00026851</name>
</gene>
<accession>A0ABD0K4P9</accession>